<dbReference type="AlphaFoldDB" id="A0A1J4J6T9"/>
<evidence type="ECO:0000313" key="2">
    <source>
        <dbReference type="Proteomes" id="UP000179807"/>
    </source>
</evidence>
<accession>A0A1J4J6T9</accession>
<proteinExistence type="predicted"/>
<name>A0A1J4J6T9_9EUKA</name>
<comment type="caution">
    <text evidence="1">The sequence shown here is derived from an EMBL/GenBank/DDBJ whole genome shotgun (WGS) entry which is preliminary data.</text>
</comment>
<evidence type="ECO:0008006" key="3">
    <source>
        <dbReference type="Google" id="ProtNLM"/>
    </source>
</evidence>
<dbReference type="EMBL" id="MLAK01001427">
    <property type="protein sequence ID" value="OHS93149.1"/>
    <property type="molecule type" value="Genomic_DNA"/>
</dbReference>
<dbReference type="RefSeq" id="XP_068346286.1">
    <property type="nucleotide sequence ID" value="XM_068513258.1"/>
</dbReference>
<dbReference type="GeneID" id="94847962"/>
<organism evidence="1 2">
    <name type="scientific">Tritrichomonas foetus</name>
    <dbReference type="NCBI Taxonomy" id="1144522"/>
    <lineage>
        <taxon>Eukaryota</taxon>
        <taxon>Metamonada</taxon>
        <taxon>Parabasalia</taxon>
        <taxon>Tritrichomonadida</taxon>
        <taxon>Tritrichomonadidae</taxon>
        <taxon>Tritrichomonas</taxon>
    </lineage>
</organism>
<protein>
    <recommendedName>
        <fullName evidence="3">F5/8 type C domain-containing protein</fullName>
    </recommendedName>
</protein>
<dbReference type="Gene3D" id="2.60.120.260">
    <property type="entry name" value="Galactose-binding domain-like"/>
    <property type="match status" value="1"/>
</dbReference>
<dbReference type="SUPFAM" id="SSF49785">
    <property type="entry name" value="Galactose-binding domain-like"/>
    <property type="match status" value="1"/>
</dbReference>
<dbReference type="VEuPathDB" id="TrichDB:TRFO_40526"/>
<dbReference type="InterPro" id="IPR008979">
    <property type="entry name" value="Galactose-bd-like_sf"/>
</dbReference>
<gene>
    <name evidence="1" type="ORF">TRFO_40526</name>
</gene>
<keyword evidence="2" id="KW-1185">Reference proteome</keyword>
<sequence>MNYVSFAFRPEWLERLNDTLFPEKFNFLIDDEIYSCHPLLACCLSKKVMQLLLVDSTQNSIKLNTHDPCKLFGQLFQVVSGGSFHIHPENWTFFYEIGSELGNTEICQAAKQLSLNTLTIETAIERAIQCYNLGLDFDVFIEFIASHFSEFLSLNLFHFEKVPIPIIEAIITSNHLHLVKEDDVFSFLQKFQDASLYYLINPDKLSLQAFNSFIESLNFSDLRIDQWTSIKNQIQKLSNEVSSYKDSGAMNVTYLSNSFNNTYHNSGCDSLNDHSNNLINDSLDNTLNISLSDSMNRQGNEIHMNGIFARLWNDNNGDIVDKGLINITSDEYQQSLQNLINPNNYFDCWGGDTQESSVITFDFVKLRINLTHYGLKTCGCMWGKYPRSWELFGSDDKNNWTKLDTIENDPDMNQRNFCKIFPVSKQLAFRYIKFVPLANYADNKENFFIRLRRIEFFGLIIPCNP</sequence>
<evidence type="ECO:0000313" key="1">
    <source>
        <dbReference type="EMBL" id="OHS93149.1"/>
    </source>
</evidence>
<dbReference type="Proteomes" id="UP000179807">
    <property type="component" value="Unassembled WGS sequence"/>
</dbReference>
<reference evidence="1" key="1">
    <citation type="submission" date="2016-10" db="EMBL/GenBank/DDBJ databases">
        <authorList>
            <person name="Benchimol M."/>
            <person name="Almeida L.G."/>
            <person name="Vasconcelos A.T."/>
            <person name="Perreira-Neves A."/>
            <person name="Rosa I.A."/>
            <person name="Tasca T."/>
            <person name="Bogo M.R."/>
            <person name="de Souza W."/>
        </authorList>
    </citation>
    <scope>NUCLEOTIDE SEQUENCE [LARGE SCALE GENOMIC DNA]</scope>
    <source>
        <strain evidence="1">K</strain>
    </source>
</reference>